<name>A0ABR5CJE2_9MICO</name>
<comment type="caution">
    <text evidence="7">The sequence shown here is derived from an EMBL/GenBank/DDBJ whole genome shotgun (WGS) entry which is preliminary data.</text>
</comment>
<dbReference type="InterPro" id="IPR009057">
    <property type="entry name" value="Homeodomain-like_sf"/>
</dbReference>
<evidence type="ECO:0000313" key="8">
    <source>
        <dbReference type="Proteomes" id="UP000032503"/>
    </source>
</evidence>
<dbReference type="Pfam" id="PF00440">
    <property type="entry name" value="TetR_N"/>
    <property type="match status" value="1"/>
</dbReference>
<dbReference type="EMBL" id="JYFC01000001">
    <property type="protein sequence ID" value="KJC65699.1"/>
    <property type="molecule type" value="Genomic_DNA"/>
</dbReference>
<dbReference type="Gene3D" id="1.10.357.10">
    <property type="entry name" value="Tetracycline Repressor, domain 2"/>
    <property type="match status" value="1"/>
</dbReference>
<keyword evidence="8" id="KW-1185">Reference proteome</keyword>
<proteinExistence type="predicted"/>
<accession>A0ABR5CJE2</accession>
<keyword evidence="1" id="KW-0678">Repressor</keyword>
<gene>
    <name evidence="7" type="ORF">TZ00_02605</name>
</gene>
<evidence type="ECO:0000313" key="7">
    <source>
        <dbReference type="EMBL" id="KJC65699.1"/>
    </source>
</evidence>
<dbReference type="PANTHER" id="PTHR30055">
    <property type="entry name" value="HTH-TYPE TRANSCRIPTIONAL REGULATOR RUTR"/>
    <property type="match status" value="1"/>
</dbReference>
<dbReference type="InterPro" id="IPR036271">
    <property type="entry name" value="Tet_transcr_reg_TetR-rel_C_sf"/>
</dbReference>
<keyword evidence="2" id="KW-0805">Transcription regulation</keyword>
<evidence type="ECO:0000256" key="1">
    <source>
        <dbReference type="ARBA" id="ARBA00022491"/>
    </source>
</evidence>
<dbReference type="InterPro" id="IPR039538">
    <property type="entry name" value="BetI_C"/>
</dbReference>
<dbReference type="SUPFAM" id="SSF48498">
    <property type="entry name" value="Tetracyclin repressor-like, C-terminal domain"/>
    <property type="match status" value="1"/>
</dbReference>
<dbReference type="PROSITE" id="PS50977">
    <property type="entry name" value="HTH_TETR_2"/>
    <property type="match status" value="1"/>
</dbReference>
<keyword evidence="3 5" id="KW-0238">DNA-binding</keyword>
<evidence type="ECO:0000256" key="3">
    <source>
        <dbReference type="ARBA" id="ARBA00023125"/>
    </source>
</evidence>
<evidence type="ECO:0000259" key="6">
    <source>
        <dbReference type="PROSITE" id="PS50977"/>
    </source>
</evidence>
<reference evidence="7 8" key="1">
    <citation type="journal article" date="2001" name="Int. J. Syst. Evol. Microbiol.">
        <title>Agreia bicolorata gen. nov., sp. nov., to accommodate actinobacteria isolated from narrow reed grass infected by the nematode Heteroanguina graminophila.</title>
        <authorList>
            <person name="Evtushenko L.I."/>
            <person name="Dorofeeva L.V."/>
            <person name="Dobrovolskaya T.G."/>
            <person name="Streshinskaya G.M."/>
            <person name="Subbotin S.A."/>
            <person name="Tiedje J.M."/>
        </authorList>
    </citation>
    <scope>NUCLEOTIDE SEQUENCE [LARGE SCALE GENOMIC DNA]</scope>
    <source>
        <strain evidence="7 8">VKM Ac-1804</strain>
    </source>
</reference>
<dbReference type="Pfam" id="PF13977">
    <property type="entry name" value="TetR_C_6"/>
    <property type="match status" value="1"/>
</dbReference>
<organism evidence="7 8">
    <name type="scientific">Agreia bicolorata</name>
    <dbReference type="NCBI Taxonomy" id="110935"/>
    <lineage>
        <taxon>Bacteria</taxon>
        <taxon>Bacillati</taxon>
        <taxon>Actinomycetota</taxon>
        <taxon>Actinomycetes</taxon>
        <taxon>Micrococcales</taxon>
        <taxon>Microbacteriaceae</taxon>
        <taxon>Agreia</taxon>
    </lineage>
</organism>
<keyword evidence="4" id="KW-0804">Transcription</keyword>
<protein>
    <recommendedName>
        <fullName evidence="6">HTH tetR-type domain-containing protein</fullName>
    </recommendedName>
</protein>
<dbReference type="SUPFAM" id="SSF46689">
    <property type="entry name" value="Homeodomain-like"/>
    <property type="match status" value="1"/>
</dbReference>
<evidence type="ECO:0000256" key="4">
    <source>
        <dbReference type="ARBA" id="ARBA00023163"/>
    </source>
</evidence>
<evidence type="ECO:0000256" key="5">
    <source>
        <dbReference type="PROSITE-ProRule" id="PRU00335"/>
    </source>
</evidence>
<evidence type="ECO:0000256" key="2">
    <source>
        <dbReference type="ARBA" id="ARBA00023015"/>
    </source>
</evidence>
<sequence>MARMSAQERRVELVAAAFRVVAARGVGAASVRAICQEAGMALASFHYAFSTRDELMAELVSVVIEAERHAMLPPLTPGETFRDTVRLGLERYLQHLRSDPQREKAMLELTQYALRTPSLEVVASKQYERYHELAQEALATAAERWNMTWTMPVDEIARILVVVTDGVTMSWLVTRDDEAAARALDFAADSVVGLAVAA</sequence>
<dbReference type="RefSeq" id="WP_044438996.1">
    <property type="nucleotide sequence ID" value="NZ_FUYG01000007.1"/>
</dbReference>
<dbReference type="PANTHER" id="PTHR30055:SF234">
    <property type="entry name" value="HTH-TYPE TRANSCRIPTIONAL REGULATOR BETI"/>
    <property type="match status" value="1"/>
</dbReference>
<feature type="domain" description="HTH tetR-type" evidence="6">
    <location>
        <begin position="7"/>
        <end position="67"/>
    </location>
</feature>
<dbReference type="InterPro" id="IPR050109">
    <property type="entry name" value="HTH-type_TetR-like_transc_reg"/>
</dbReference>
<dbReference type="Proteomes" id="UP000032503">
    <property type="component" value="Unassembled WGS sequence"/>
</dbReference>
<feature type="DNA-binding region" description="H-T-H motif" evidence="5">
    <location>
        <begin position="30"/>
        <end position="49"/>
    </location>
</feature>
<dbReference type="InterPro" id="IPR001647">
    <property type="entry name" value="HTH_TetR"/>
</dbReference>